<feature type="region of interest" description="Disordered" evidence="1">
    <location>
        <begin position="24"/>
        <end position="44"/>
    </location>
</feature>
<dbReference type="InterPro" id="IPR024227">
    <property type="entry name" value="DUF3795"/>
</dbReference>
<feature type="compositionally biased region" description="Basic and acidic residues" evidence="1">
    <location>
        <begin position="27"/>
        <end position="43"/>
    </location>
</feature>
<evidence type="ECO:0000313" key="3">
    <source>
        <dbReference type="Proteomes" id="UP000070163"/>
    </source>
</evidence>
<dbReference type="AlphaFoldDB" id="A0A133UB92"/>
<evidence type="ECO:0008006" key="4">
    <source>
        <dbReference type="Google" id="ProtNLM"/>
    </source>
</evidence>
<evidence type="ECO:0000313" key="2">
    <source>
        <dbReference type="EMBL" id="KXA91466.1"/>
    </source>
</evidence>
<organism evidence="2 3">
    <name type="scientific">candidate division MSBL1 archaeon SCGC-AAA259A05</name>
    <dbReference type="NCBI Taxonomy" id="1698259"/>
    <lineage>
        <taxon>Archaea</taxon>
        <taxon>Methanobacteriati</taxon>
        <taxon>Methanobacteriota</taxon>
        <taxon>candidate division MSBL1</taxon>
    </lineage>
</organism>
<dbReference type="EMBL" id="LHXJ01000008">
    <property type="protein sequence ID" value="KXA91466.1"/>
    <property type="molecule type" value="Genomic_DNA"/>
</dbReference>
<sequence>MNEITAFCGLDCAECPAYIAKQEDDDQLRSETAENWSEEHDMDLSPEDINCDGCTADGKLFQYCEECEIRNCAEEKEIENCAHCGEYTCGKLDEIFEAVPGAKNTLDEIHSNLS</sequence>
<proteinExistence type="predicted"/>
<comment type="caution">
    <text evidence="2">The sequence shown here is derived from an EMBL/GenBank/DDBJ whole genome shotgun (WGS) entry which is preliminary data.</text>
</comment>
<dbReference type="Proteomes" id="UP000070163">
    <property type="component" value="Unassembled WGS sequence"/>
</dbReference>
<name>A0A133UB92_9EURY</name>
<evidence type="ECO:0000256" key="1">
    <source>
        <dbReference type="SAM" id="MobiDB-lite"/>
    </source>
</evidence>
<dbReference type="Pfam" id="PF12675">
    <property type="entry name" value="DUF3795"/>
    <property type="match status" value="1"/>
</dbReference>
<accession>A0A133UB92</accession>
<keyword evidence="3" id="KW-1185">Reference proteome</keyword>
<reference evidence="2 3" key="1">
    <citation type="journal article" date="2016" name="Sci. Rep.">
        <title>Metabolic traits of an uncultured archaeal lineage -MSBL1- from brine pools of the Red Sea.</title>
        <authorList>
            <person name="Mwirichia R."/>
            <person name="Alam I."/>
            <person name="Rashid M."/>
            <person name="Vinu M."/>
            <person name="Ba-Alawi W."/>
            <person name="Anthony Kamau A."/>
            <person name="Kamanda Ngugi D."/>
            <person name="Goker M."/>
            <person name="Klenk H.P."/>
            <person name="Bajic V."/>
            <person name="Stingl U."/>
        </authorList>
    </citation>
    <scope>NUCLEOTIDE SEQUENCE [LARGE SCALE GENOMIC DNA]</scope>
    <source>
        <strain evidence="2">SCGC-AAA259A05</strain>
    </source>
</reference>
<gene>
    <name evidence="2" type="ORF">AKJ57_01160</name>
</gene>
<protein>
    <recommendedName>
        <fullName evidence="4">DUF3795 domain-containing protein</fullName>
    </recommendedName>
</protein>